<dbReference type="GO" id="GO:0005737">
    <property type="term" value="C:cytoplasm"/>
    <property type="evidence" value="ECO:0007669"/>
    <property type="project" value="TreeGrafter"/>
</dbReference>
<dbReference type="InterPro" id="IPR006076">
    <property type="entry name" value="FAD-dep_OxRdtase"/>
</dbReference>
<gene>
    <name evidence="3" type="primary">soxA</name>
    <name evidence="3" type="ORF">ERS852490_00220</name>
</gene>
<dbReference type="GO" id="GO:0008115">
    <property type="term" value="F:sarcosine oxidase activity"/>
    <property type="evidence" value="ECO:0007669"/>
    <property type="project" value="UniProtKB-EC"/>
</dbReference>
<organism evidence="3 4">
    <name type="scientific">Lachnospira eligens</name>
    <dbReference type="NCBI Taxonomy" id="39485"/>
    <lineage>
        <taxon>Bacteria</taxon>
        <taxon>Bacillati</taxon>
        <taxon>Bacillota</taxon>
        <taxon>Clostridia</taxon>
        <taxon>Lachnospirales</taxon>
        <taxon>Lachnospiraceae</taxon>
        <taxon>Lachnospira</taxon>
    </lineage>
</organism>
<dbReference type="EC" id="1.5.3.1" evidence="3"/>
<evidence type="ECO:0000313" key="3">
    <source>
        <dbReference type="EMBL" id="CUQ74912.1"/>
    </source>
</evidence>
<dbReference type="Gene3D" id="3.50.50.60">
    <property type="entry name" value="FAD/NAD(P)-binding domain"/>
    <property type="match status" value="1"/>
</dbReference>
<dbReference type="RefSeq" id="WP_055214099.1">
    <property type="nucleotide sequence ID" value="NZ_CZBU01000001.1"/>
</dbReference>
<dbReference type="InterPro" id="IPR036188">
    <property type="entry name" value="FAD/NAD-bd_sf"/>
</dbReference>
<protein>
    <submittedName>
        <fullName evidence="3">Monomeric sarcosine oxidase</fullName>
        <ecNumber evidence="3">1.5.3.1</ecNumber>
    </submittedName>
</protein>
<dbReference type="Proteomes" id="UP000095621">
    <property type="component" value="Unassembled WGS sequence"/>
</dbReference>
<dbReference type="AlphaFoldDB" id="A0A174YMH8"/>
<reference evidence="3 4" key="1">
    <citation type="submission" date="2015-09" db="EMBL/GenBank/DDBJ databases">
        <authorList>
            <consortium name="Pathogen Informatics"/>
        </authorList>
    </citation>
    <scope>NUCLEOTIDE SEQUENCE [LARGE SCALE GENOMIC DNA]</scope>
    <source>
        <strain evidence="3 4">2789STDY5834875</strain>
    </source>
</reference>
<evidence type="ECO:0000256" key="1">
    <source>
        <dbReference type="ARBA" id="ARBA00023002"/>
    </source>
</evidence>
<feature type="domain" description="FAD dependent oxidoreductase" evidence="2">
    <location>
        <begin position="6"/>
        <end position="353"/>
    </location>
</feature>
<sequence>MANTADVIIIGGGIIGNAIAYYLAKKGTDVIVLEGGDHIGNGGSSRNGGGVRQSGRDPRELPLVMYGIKNLWPSLSEELEVDCEYHQDGNLRLGKNDKHKQILEGLTERAVKVGLDVRMIDGDEVRRINPYLSDEVTCASWCPTDGHANPLTTTLGFYKTARKLGVRFITGEKVIELKKIKGRLRQVITPNNIYEADTVVVAAGYESKEILGTVGIDVPMSRVLIEALVTEAEPHMFDQMLGTAEADFYGHQTKHGSFVFGGSSGYEAVNKDNGTPICSSITAPCICRGIMKYFPDLADAKIVRTWAGWADQMKDGVPVLGNVSEVPGLVLATGFCGHGFGIAPAIGHELADLIVDGKTSIDINALRYDRFKAKI</sequence>
<evidence type="ECO:0000313" key="4">
    <source>
        <dbReference type="Proteomes" id="UP000095621"/>
    </source>
</evidence>
<name>A0A174YMH8_9FIRM</name>
<dbReference type="PANTHER" id="PTHR13847">
    <property type="entry name" value="SARCOSINE DEHYDROGENASE-RELATED"/>
    <property type="match status" value="1"/>
</dbReference>
<evidence type="ECO:0000259" key="2">
    <source>
        <dbReference type="Pfam" id="PF01266"/>
    </source>
</evidence>
<dbReference type="EMBL" id="CZBU01000001">
    <property type="protein sequence ID" value="CUQ74912.1"/>
    <property type="molecule type" value="Genomic_DNA"/>
</dbReference>
<dbReference type="OrthoDB" id="9794226at2"/>
<accession>A0A174YMH8</accession>
<dbReference type="PANTHER" id="PTHR13847:SF287">
    <property type="entry name" value="FAD-DEPENDENT OXIDOREDUCTASE DOMAIN-CONTAINING PROTEIN 1"/>
    <property type="match status" value="1"/>
</dbReference>
<keyword evidence="1 3" id="KW-0560">Oxidoreductase</keyword>
<proteinExistence type="predicted"/>
<dbReference type="SUPFAM" id="SSF51905">
    <property type="entry name" value="FAD/NAD(P)-binding domain"/>
    <property type="match status" value="1"/>
</dbReference>
<dbReference type="Gene3D" id="3.30.9.10">
    <property type="entry name" value="D-Amino Acid Oxidase, subunit A, domain 2"/>
    <property type="match status" value="1"/>
</dbReference>
<dbReference type="Pfam" id="PF01266">
    <property type="entry name" value="DAO"/>
    <property type="match status" value="1"/>
</dbReference>